<dbReference type="AlphaFoldDB" id="A0A4R9IP27"/>
<evidence type="ECO:0000313" key="2">
    <source>
        <dbReference type="EMBL" id="TGK92218.1"/>
    </source>
</evidence>
<dbReference type="Proteomes" id="UP000297918">
    <property type="component" value="Unassembled WGS sequence"/>
</dbReference>
<gene>
    <name evidence="1" type="ORF">EHQ23_02440</name>
    <name evidence="2" type="ORF">EHQ26_09585</name>
</gene>
<name>A0A4R9IP27_9LEPT</name>
<keyword evidence="4" id="KW-1185">Reference proteome</keyword>
<organism evidence="1 3">
    <name type="scientific">Leptospira bourretii</name>
    <dbReference type="NCBI Taxonomy" id="2484962"/>
    <lineage>
        <taxon>Bacteria</taxon>
        <taxon>Pseudomonadati</taxon>
        <taxon>Spirochaetota</taxon>
        <taxon>Spirochaetia</taxon>
        <taxon>Leptospirales</taxon>
        <taxon>Leptospiraceae</taxon>
        <taxon>Leptospira</taxon>
    </lineage>
</organism>
<dbReference type="EMBL" id="RQFL01000022">
    <property type="protein sequence ID" value="TGK92218.1"/>
    <property type="molecule type" value="Genomic_DNA"/>
</dbReference>
<evidence type="ECO:0000313" key="3">
    <source>
        <dbReference type="Proteomes" id="UP000297394"/>
    </source>
</evidence>
<reference evidence="1 3" key="2">
    <citation type="journal article" date="2019" name="PLoS Negl. Trop. Dis.">
        <title>Revisiting the worldwide diversity of Leptospira species in the environment.</title>
        <authorList>
            <person name="Vincent A.T."/>
            <person name="Schiettekatte O."/>
            <person name="Bourhy P."/>
            <person name="Veyrier F.J."/>
            <person name="Picardeau M."/>
        </authorList>
    </citation>
    <scope>NUCLEOTIDE SEQUENCE [LARGE SCALE GENOMIC DNA]</scope>
    <source>
        <strain evidence="1 3">201800280</strain>
        <strain evidence="2">201800281</strain>
    </source>
</reference>
<dbReference type="RefSeq" id="WP_135749468.1">
    <property type="nucleotide sequence ID" value="NZ_RQFL01000022.1"/>
</dbReference>
<proteinExistence type="predicted"/>
<dbReference type="EMBL" id="RQFM01000007">
    <property type="protein sequence ID" value="TGK89995.1"/>
    <property type="molecule type" value="Genomic_DNA"/>
</dbReference>
<accession>A0A4R9IP27</accession>
<evidence type="ECO:0000313" key="4">
    <source>
        <dbReference type="Proteomes" id="UP000297918"/>
    </source>
</evidence>
<dbReference type="Proteomes" id="UP000297394">
    <property type="component" value="Unassembled WGS sequence"/>
</dbReference>
<dbReference type="OrthoDB" id="9990795at2"/>
<reference evidence="2" key="1">
    <citation type="submission" date="2018-10" db="EMBL/GenBank/DDBJ databases">
        <authorList>
            <person name="Vincent A.T."/>
            <person name="Schiettekatte O."/>
            <person name="Bourhy P."/>
            <person name="Veyrier F.J."/>
            <person name="Picardeau M."/>
        </authorList>
    </citation>
    <scope>NUCLEOTIDE SEQUENCE</scope>
    <source>
        <strain evidence="2">201800281</strain>
    </source>
</reference>
<comment type="caution">
    <text evidence="1">The sequence shown here is derived from an EMBL/GenBank/DDBJ whole genome shotgun (WGS) entry which is preliminary data.</text>
</comment>
<sequence length="400" mass="46547">MNTKEKKLILNAITQTKSFNYWGSTLISQYIQELKKVNPQIPSSYDRSLYSQNIIHWVKECDTDLKIFLIFNQTFERQRTKTTSLLQLSNSKREMLQNLTVNFKEIDYDPYITGSWETPALVYSKSTENEFEFWFAIKAEKSYNHPIDPEKLTSKTITEIETALKEVNPNFESLEELVARYAIFSRVINIVKIGKQDGKLLFSTDQPKFVDPDLDEKSGISPETRLENFIQQSLEILKVKNPEKVHAEITKSRRINKTNVDKIQAIADKIKVIVPYKHEQKYVNGELSEKNSNKFENFTIQMIRKKIKEYFDLNSTLEGFFSKNPQLDAEHNGHIIRSLNNDDQVERFATGFFFCILNSKGHIEISKVYVNSALGSLRIIPEKGGQENERLNEELDRIFS</sequence>
<protein>
    <submittedName>
        <fullName evidence="1">Uncharacterized protein</fullName>
    </submittedName>
</protein>
<evidence type="ECO:0000313" key="1">
    <source>
        <dbReference type="EMBL" id="TGK89995.1"/>
    </source>
</evidence>